<dbReference type="VEuPathDB" id="VectorBase:AALB20_036168"/>
<reference evidence="2 3" key="1">
    <citation type="journal article" date="2017" name="G3 (Bethesda)">
        <title>The Physical Genome Mapping of Anopheles albimanus Corrected Scaffold Misassemblies and Identified Interarm Rearrangements in Genus Anopheles.</title>
        <authorList>
            <person name="Artemov G.N."/>
            <person name="Peery A.N."/>
            <person name="Jiang X."/>
            <person name="Tu Z."/>
            <person name="Stegniy V.N."/>
            <person name="Sharakhova M.V."/>
            <person name="Sharakhov I.V."/>
        </authorList>
    </citation>
    <scope>NUCLEOTIDE SEQUENCE [LARGE SCALE GENOMIC DNA]</scope>
    <source>
        <strain evidence="2 3">ALBI9_A</strain>
    </source>
</reference>
<feature type="compositionally biased region" description="Low complexity" evidence="1">
    <location>
        <begin position="111"/>
        <end position="127"/>
    </location>
</feature>
<name>A0A182F9J3_ANOAL</name>
<keyword evidence="3" id="KW-1185">Reference proteome</keyword>
<feature type="region of interest" description="Disordered" evidence="1">
    <location>
        <begin position="83"/>
        <end position="203"/>
    </location>
</feature>
<dbReference type="STRING" id="7167.A0A182F9J3"/>
<dbReference type="Proteomes" id="UP000069272">
    <property type="component" value="Chromosome 2R"/>
</dbReference>
<protein>
    <submittedName>
        <fullName evidence="2">Uncharacterized protein</fullName>
    </submittedName>
</protein>
<feature type="compositionally biased region" description="Polar residues" evidence="1">
    <location>
        <begin position="159"/>
        <end position="171"/>
    </location>
</feature>
<evidence type="ECO:0000313" key="2">
    <source>
        <dbReference type="EnsemblMetazoa" id="AALB003168-PA"/>
    </source>
</evidence>
<accession>A0A182F9J3</accession>
<feature type="region of interest" description="Disordered" evidence="1">
    <location>
        <begin position="230"/>
        <end position="307"/>
    </location>
</feature>
<organism evidence="2 3">
    <name type="scientific">Anopheles albimanus</name>
    <name type="common">New world malaria mosquito</name>
    <dbReference type="NCBI Taxonomy" id="7167"/>
    <lineage>
        <taxon>Eukaryota</taxon>
        <taxon>Metazoa</taxon>
        <taxon>Ecdysozoa</taxon>
        <taxon>Arthropoda</taxon>
        <taxon>Hexapoda</taxon>
        <taxon>Insecta</taxon>
        <taxon>Pterygota</taxon>
        <taxon>Neoptera</taxon>
        <taxon>Endopterygota</taxon>
        <taxon>Diptera</taxon>
        <taxon>Nematocera</taxon>
        <taxon>Culicoidea</taxon>
        <taxon>Culicidae</taxon>
        <taxon>Anophelinae</taxon>
        <taxon>Anopheles</taxon>
    </lineage>
</organism>
<dbReference type="VEuPathDB" id="VectorBase:AALB003168"/>
<dbReference type="AlphaFoldDB" id="A0A182F9J3"/>
<dbReference type="EnsemblMetazoa" id="AALB003168-RA">
    <property type="protein sequence ID" value="AALB003168-PA"/>
    <property type="gene ID" value="AALB003168"/>
</dbReference>
<sequence>MLFESECAFFMSSAGAVPAKASAEIATLTSTAITTTATTSDGGGITVTLPEPPEVVAMAALSRAITSTSSNIISVGEVVEMMAQSTTSENGQSVPKNEHSSQSDLEPAGEQAPVAQPSVPSVPQQVPLKEKDPQCLNHDQPEPQQRSMDKRKKRLKPRSITTGATYQISGRSKTESDVTPKCQTSSAVPPPVPKSKTVPEVTAGRPKVKTITKAALSAIICNQLMASGGQGLGVGIDKELPFTKPPPVRKSAVASGSTGSAAATKKSSTSNVSSSSKATATTTTTTYSSESSGDPMPDHFAALADES</sequence>
<evidence type="ECO:0000313" key="3">
    <source>
        <dbReference type="Proteomes" id="UP000069272"/>
    </source>
</evidence>
<proteinExistence type="predicted"/>
<feature type="compositionally biased region" description="Low complexity" evidence="1">
    <location>
        <begin position="250"/>
        <end position="292"/>
    </location>
</feature>
<reference evidence="2" key="2">
    <citation type="submission" date="2022-08" db="UniProtKB">
        <authorList>
            <consortium name="EnsemblMetazoa"/>
        </authorList>
    </citation>
    <scope>IDENTIFICATION</scope>
    <source>
        <strain evidence="2">STECLA/ALBI9_A</strain>
    </source>
</reference>
<feature type="compositionally biased region" description="Polar residues" evidence="1">
    <location>
        <begin position="83"/>
        <end position="95"/>
    </location>
</feature>
<evidence type="ECO:0000256" key="1">
    <source>
        <dbReference type="SAM" id="MobiDB-lite"/>
    </source>
</evidence>